<gene>
    <name evidence="4" type="ORF">BP5553_07059</name>
</gene>
<keyword evidence="2" id="KW-1133">Transmembrane helix</keyword>
<feature type="transmembrane region" description="Helical" evidence="2">
    <location>
        <begin position="212"/>
        <end position="233"/>
    </location>
</feature>
<name>A0A370TIE2_9HELO</name>
<evidence type="ECO:0000313" key="5">
    <source>
        <dbReference type="Proteomes" id="UP000254866"/>
    </source>
</evidence>
<organism evidence="4 5">
    <name type="scientific">Venustampulla echinocandica</name>
    <dbReference type="NCBI Taxonomy" id="2656787"/>
    <lineage>
        <taxon>Eukaryota</taxon>
        <taxon>Fungi</taxon>
        <taxon>Dikarya</taxon>
        <taxon>Ascomycota</taxon>
        <taxon>Pezizomycotina</taxon>
        <taxon>Leotiomycetes</taxon>
        <taxon>Helotiales</taxon>
        <taxon>Pleuroascaceae</taxon>
        <taxon>Venustampulla</taxon>
    </lineage>
</organism>
<feature type="region of interest" description="Disordered" evidence="1">
    <location>
        <begin position="241"/>
        <end position="272"/>
    </location>
</feature>
<feature type="signal peptide" evidence="3">
    <location>
        <begin position="1"/>
        <end position="25"/>
    </location>
</feature>
<accession>A0A370TIE2</accession>
<keyword evidence="5" id="KW-1185">Reference proteome</keyword>
<reference evidence="4 5" key="1">
    <citation type="journal article" date="2018" name="IMA Fungus">
        <title>IMA Genome-F 9: Draft genome sequence of Annulohypoxylon stygium, Aspergillus mulundensis, Berkeleyomyces basicola (syn. Thielaviopsis basicola), Ceratocystis smalleyi, two Cercospora beticola strains, Coleophoma cylindrospora, Fusarium fracticaudum, Phialophora cf. hyalina, and Morchella septimelata.</title>
        <authorList>
            <person name="Wingfield B.D."/>
            <person name="Bills G.F."/>
            <person name="Dong Y."/>
            <person name="Huang W."/>
            <person name="Nel W.J."/>
            <person name="Swalarsk-Parry B.S."/>
            <person name="Vaghefi N."/>
            <person name="Wilken P.M."/>
            <person name="An Z."/>
            <person name="de Beer Z.W."/>
            <person name="De Vos L."/>
            <person name="Chen L."/>
            <person name="Duong T.A."/>
            <person name="Gao Y."/>
            <person name="Hammerbacher A."/>
            <person name="Kikkert J.R."/>
            <person name="Li Y."/>
            <person name="Li H."/>
            <person name="Li K."/>
            <person name="Li Q."/>
            <person name="Liu X."/>
            <person name="Ma X."/>
            <person name="Naidoo K."/>
            <person name="Pethybridge S.J."/>
            <person name="Sun J."/>
            <person name="Steenkamp E.T."/>
            <person name="van der Nest M.A."/>
            <person name="van Wyk S."/>
            <person name="Wingfield M.J."/>
            <person name="Xiong C."/>
            <person name="Yue Q."/>
            <person name="Zhang X."/>
        </authorList>
    </citation>
    <scope>NUCLEOTIDE SEQUENCE [LARGE SCALE GENOMIC DNA]</scope>
    <source>
        <strain evidence="4 5">BP 5553</strain>
    </source>
</reference>
<sequence>MINIRPLRQTAAFLLLLLLLPIASCKDKDKGEVLLDEYRSNTGPLTTTFTADSTCLSEIRTKYPWPGAYPELEVGCEGPGGNECCPDRWGKNRYYSPGVCPAGYIACTLPTTRQRDETTNLCCPSNFDCPTQVSYDICRSSLNTWRTAEYTDRNGATSIAKFMAVSATAIQIRFRQTDSSVVPIPTDSLKLPPPKTEAEKKAEAGLSSGARAGIGVGVSVGVIALLVVVVLYIRRGAARRREESRQQGAMLLGTVPGEQDEESEAPPPYSKK</sequence>
<keyword evidence="3" id="KW-0732">Signal</keyword>
<protein>
    <submittedName>
        <fullName evidence="4">Uncharacterized protein</fullName>
    </submittedName>
</protein>
<dbReference type="EMBL" id="NPIC01000006">
    <property type="protein sequence ID" value="RDL35128.1"/>
    <property type="molecule type" value="Genomic_DNA"/>
</dbReference>
<evidence type="ECO:0000256" key="1">
    <source>
        <dbReference type="SAM" id="MobiDB-lite"/>
    </source>
</evidence>
<dbReference type="RefSeq" id="XP_031867951.1">
    <property type="nucleotide sequence ID" value="XM_032015682.1"/>
</dbReference>
<evidence type="ECO:0000256" key="2">
    <source>
        <dbReference type="SAM" id="Phobius"/>
    </source>
</evidence>
<evidence type="ECO:0000256" key="3">
    <source>
        <dbReference type="SAM" id="SignalP"/>
    </source>
</evidence>
<feature type="chain" id="PRO_5016903300" evidence="3">
    <location>
        <begin position="26"/>
        <end position="272"/>
    </location>
</feature>
<evidence type="ECO:0000313" key="4">
    <source>
        <dbReference type="EMBL" id="RDL35128.1"/>
    </source>
</evidence>
<proteinExistence type="predicted"/>
<dbReference type="OrthoDB" id="4770059at2759"/>
<dbReference type="STRING" id="2656787.A0A370TIE2"/>
<keyword evidence="2" id="KW-0472">Membrane</keyword>
<dbReference type="GeneID" id="43599908"/>
<comment type="caution">
    <text evidence="4">The sequence shown here is derived from an EMBL/GenBank/DDBJ whole genome shotgun (WGS) entry which is preliminary data.</text>
</comment>
<dbReference type="AlphaFoldDB" id="A0A370TIE2"/>
<keyword evidence="2" id="KW-0812">Transmembrane</keyword>
<dbReference type="Proteomes" id="UP000254866">
    <property type="component" value="Unassembled WGS sequence"/>
</dbReference>